<feature type="region of interest" description="Disordered" evidence="1">
    <location>
        <begin position="30"/>
        <end position="52"/>
    </location>
</feature>
<dbReference type="EMBL" id="WSZM01001188">
    <property type="protein sequence ID" value="KAF4028022.1"/>
    <property type="molecule type" value="Genomic_DNA"/>
</dbReference>
<feature type="region of interest" description="Disordered" evidence="1">
    <location>
        <begin position="71"/>
        <end position="128"/>
    </location>
</feature>
<feature type="compositionally biased region" description="Basic and acidic residues" evidence="1">
    <location>
        <begin position="71"/>
        <end position="86"/>
    </location>
</feature>
<evidence type="ECO:0000313" key="4">
    <source>
        <dbReference type="Proteomes" id="UP000602510"/>
    </source>
</evidence>
<dbReference type="Proteomes" id="UP000704712">
    <property type="component" value="Unassembled WGS sequence"/>
</dbReference>
<keyword evidence="4" id="KW-1185">Reference proteome</keyword>
<evidence type="ECO:0000256" key="1">
    <source>
        <dbReference type="SAM" id="MobiDB-lite"/>
    </source>
</evidence>
<name>A0A833S2I4_PHYIN</name>
<reference evidence="2" key="1">
    <citation type="submission" date="2020-04" db="EMBL/GenBank/DDBJ databases">
        <title>Hybrid Assembly of Korean Phytophthora infestans isolates.</title>
        <authorList>
            <person name="Prokchorchik M."/>
            <person name="Lee Y."/>
            <person name="Seo J."/>
            <person name="Cho J.-H."/>
            <person name="Park Y.-E."/>
            <person name="Jang D.-C."/>
            <person name="Im J.-S."/>
            <person name="Choi J.-G."/>
            <person name="Park H.-J."/>
            <person name="Lee G.-B."/>
            <person name="Lee Y.-G."/>
            <person name="Hong S.-Y."/>
            <person name="Cho K."/>
            <person name="Sohn K.H."/>
        </authorList>
    </citation>
    <scope>NUCLEOTIDE SEQUENCE</scope>
    <source>
        <strain evidence="2">KR_1_A1</strain>
        <strain evidence="3">KR_2_A2</strain>
    </source>
</reference>
<evidence type="ECO:0000313" key="3">
    <source>
        <dbReference type="EMBL" id="KAF4131124.1"/>
    </source>
</evidence>
<feature type="compositionally biased region" description="Low complexity" evidence="1">
    <location>
        <begin position="38"/>
        <end position="49"/>
    </location>
</feature>
<sequence>MDRTAGLSSALHQLASSSASYRSALEGLSTTNDKGIETTPATSTASDATQNGAWGSYKFDPLAALQTAIDHAQRASTKDNKNDTPREVGSPSSNTRFYRLELSGSTQSNEMRSRSLGSPPELPPAFTLQSSLIGGGIHRFSLPKRSESVKHATSSSSNDDSEAKDALAALGPPSDAPSSFLLSKSLSNGSTDTCISILSLPRTNPSLDRLGSLTRLISQANETAKDLNTTLSSPPKINPGLDRLMSLSSVVSEDGEATKNTKQRLQTLVQPRRAPLTRLRIATVKRLSWVHHLAVLLRLRSETH</sequence>
<dbReference type="EMBL" id="JAACNO010002746">
    <property type="protein sequence ID" value="KAF4131124.1"/>
    <property type="molecule type" value="Genomic_DNA"/>
</dbReference>
<dbReference type="Proteomes" id="UP000602510">
    <property type="component" value="Unassembled WGS sequence"/>
</dbReference>
<protein>
    <submittedName>
        <fullName evidence="2">Uncharacterized protein</fullName>
    </submittedName>
</protein>
<comment type="caution">
    <text evidence="2">The sequence shown here is derived from an EMBL/GenBank/DDBJ whole genome shotgun (WGS) entry which is preliminary data.</text>
</comment>
<accession>A0A833S2I4</accession>
<organism evidence="2 4">
    <name type="scientific">Phytophthora infestans</name>
    <name type="common">Potato late blight agent</name>
    <name type="synonym">Botrytis infestans</name>
    <dbReference type="NCBI Taxonomy" id="4787"/>
    <lineage>
        <taxon>Eukaryota</taxon>
        <taxon>Sar</taxon>
        <taxon>Stramenopiles</taxon>
        <taxon>Oomycota</taxon>
        <taxon>Peronosporomycetes</taxon>
        <taxon>Peronosporales</taxon>
        <taxon>Peronosporaceae</taxon>
        <taxon>Phytophthora</taxon>
    </lineage>
</organism>
<evidence type="ECO:0000313" key="2">
    <source>
        <dbReference type="EMBL" id="KAF4028022.1"/>
    </source>
</evidence>
<dbReference type="AlphaFoldDB" id="A0A833S2I4"/>
<proteinExistence type="predicted"/>
<feature type="region of interest" description="Disordered" evidence="1">
    <location>
        <begin position="144"/>
        <end position="174"/>
    </location>
</feature>
<gene>
    <name evidence="2" type="ORF">GN244_ATG20325</name>
    <name evidence="3" type="ORF">GN958_ATG19669</name>
</gene>